<dbReference type="Pfam" id="PF00651">
    <property type="entry name" value="BTB"/>
    <property type="match status" value="1"/>
</dbReference>
<dbReference type="EMBL" id="JEMT01024805">
    <property type="protein sequence ID" value="EXX62207.1"/>
    <property type="molecule type" value="Genomic_DNA"/>
</dbReference>
<dbReference type="Pfam" id="PF07534">
    <property type="entry name" value="TLD"/>
    <property type="match status" value="1"/>
</dbReference>
<name>A0A015IY73_RHIIW</name>
<evidence type="ECO:0000313" key="3">
    <source>
        <dbReference type="EMBL" id="EXX62207.1"/>
    </source>
</evidence>
<dbReference type="PROSITE" id="PS50097">
    <property type="entry name" value="BTB"/>
    <property type="match status" value="1"/>
</dbReference>
<comment type="caution">
    <text evidence="3">The sequence shown here is derived from an EMBL/GenBank/DDBJ whole genome shotgun (WGS) entry which is preliminary data.</text>
</comment>
<accession>A0A015IY73</accession>
<evidence type="ECO:0000259" key="1">
    <source>
        <dbReference type="PROSITE" id="PS50097"/>
    </source>
</evidence>
<evidence type="ECO:0000313" key="5">
    <source>
        <dbReference type="Proteomes" id="UP000022910"/>
    </source>
</evidence>
<dbReference type="OrthoDB" id="6359816at2759"/>
<dbReference type="Proteomes" id="UP000022910">
    <property type="component" value="Unassembled WGS sequence"/>
</dbReference>
<dbReference type="InterPro" id="IPR006571">
    <property type="entry name" value="TLDc_dom"/>
</dbReference>
<dbReference type="InterPro" id="IPR011333">
    <property type="entry name" value="SKP1/BTB/POZ_sf"/>
</dbReference>
<dbReference type="EMBL" id="JEMT01012903">
    <property type="protein sequence ID" value="EXX74420.1"/>
    <property type="molecule type" value="Genomic_DNA"/>
</dbReference>
<dbReference type="SMR" id="A0A015IY73"/>
<feature type="domain" description="BTB" evidence="1">
    <location>
        <begin position="22"/>
        <end position="95"/>
    </location>
</feature>
<gene>
    <name evidence="4" type="ORF">RirG_051290</name>
    <name evidence="3" type="ORF">RirG_163930</name>
</gene>
<dbReference type="HOGENOM" id="CLU_021542_0_2_1"/>
<dbReference type="Gene3D" id="3.30.710.10">
    <property type="entry name" value="Potassium Channel Kv1.1, Chain A"/>
    <property type="match status" value="1"/>
</dbReference>
<reference evidence="3 5" key="1">
    <citation type="submission" date="2014-02" db="EMBL/GenBank/DDBJ databases">
        <title>Single nucleus genome sequencing reveals high similarity among nuclei of an endomycorrhizal fungus.</title>
        <authorList>
            <person name="Lin K."/>
            <person name="Geurts R."/>
            <person name="Zhang Z."/>
            <person name="Limpens E."/>
            <person name="Saunders D.G."/>
            <person name="Mu D."/>
            <person name="Pang E."/>
            <person name="Cao H."/>
            <person name="Cha H."/>
            <person name="Lin T."/>
            <person name="Zhou Q."/>
            <person name="Shang Y."/>
            <person name="Li Y."/>
            <person name="Ivanov S."/>
            <person name="Sharma T."/>
            <person name="Velzen R.V."/>
            <person name="Ruijter N.D."/>
            <person name="Aanen D.K."/>
            <person name="Win J."/>
            <person name="Kamoun S."/>
            <person name="Bisseling T."/>
            <person name="Huang S."/>
        </authorList>
    </citation>
    <scope>NUCLEOTIDE SEQUENCE [LARGE SCALE GENOMIC DNA]</scope>
    <source>
        <strain evidence="3">DAOM 197198w</strain>
        <strain evidence="5">DAOM197198w</strain>
    </source>
</reference>
<dbReference type="PROSITE" id="PS51886">
    <property type="entry name" value="TLDC"/>
    <property type="match status" value="1"/>
</dbReference>
<keyword evidence="5" id="KW-1185">Reference proteome</keyword>
<evidence type="ECO:0000313" key="4">
    <source>
        <dbReference type="EMBL" id="EXX74420.1"/>
    </source>
</evidence>
<dbReference type="InterPro" id="IPR000210">
    <property type="entry name" value="BTB/POZ_dom"/>
</dbReference>
<dbReference type="InterPro" id="IPR051481">
    <property type="entry name" value="BTB-POZ/Galectin-3-binding"/>
</dbReference>
<sequence>MFGLWKSTSGDFYNLLETGELSDTEILIGEEPDTKIFKVHSLILKTRSKYFRTAFSNNWIKTENNTITLHKPNISAEVFDILIKFIYSGIFRLSDYDLKTNIAVLIAADELCLNEFCEHTEKFLLNNEPLLKQNFILIQKTVNKLGQFEKLTQFYETSINDEPSLILRANDFITIQQETLLEFLTEYNQRLNPMEIWDKLIEWSIGQYNELPKNTKEWTNNDMSIFGTLINPFITFIDFEKISLTNFCNNIKPFKDIFDKEFYVQMLEYYSFNEDSHSKFKLDIDSKIITPFHAFLIGNFIKLSNGIQNCTFEFQLLVRGSRDGFNVKNFHKNCDEKGPTITIANVKNSNEIVGGYNPLDWNPNFGTDFVSDEYFIFSLDKKDLEKFIFSKFVVENLGVYKNNGPDFGGNTSDLRLLEGDAKKGQCYKNSYEKLIRKVEGVFDIEDYEVFQVSTINHWEFDDEIEVEISEYNEYEYYDDPDYRGYLYDF</sequence>
<dbReference type="PANTHER" id="PTHR24410">
    <property type="entry name" value="HL07962P-RELATED"/>
    <property type="match status" value="1"/>
</dbReference>
<dbReference type="SMART" id="SM00225">
    <property type="entry name" value="BTB"/>
    <property type="match status" value="1"/>
</dbReference>
<dbReference type="SUPFAM" id="SSF54695">
    <property type="entry name" value="POZ domain"/>
    <property type="match status" value="1"/>
</dbReference>
<dbReference type="PANTHER" id="PTHR24410:SF23">
    <property type="entry name" value="BTB DOMAIN-CONTAINING PROTEIN-RELATED"/>
    <property type="match status" value="1"/>
</dbReference>
<evidence type="ECO:0000259" key="2">
    <source>
        <dbReference type="PROSITE" id="PS51886"/>
    </source>
</evidence>
<organism evidence="3 5">
    <name type="scientific">Rhizophagus irregularis (strain DAOM 197198w)</name>
    <name type="common">Glomus intraradices</name>
    <dbReference type="NCBI Taxonomy" id="1432141"/>
    <lineage>
        <taxon>Eukaryota</taxon>
        <taxon>Fungi</taxon>
        <taxon>Fungi incertae sedis</taxon>
        <taxon>Mucoromycota</taxon>
        <taxon>Glomeromycotina</taxon>
        <taxon>Glomeromycetes</taxon>
        <taxon>Glomerales</taxon>
        <taxon>Glomeraceae</taxon>
        <taxon>Rhizophagus</taxon>
    </lineage>
</organism>
<proteinExistence type="predicted"/>
<evidence type="ECO:0008006" key="6">
    <source>
        <dbReference type="Google" id="ProtNLM"/>
    </source>
</evidence>
<feature type="domain" description="TLDc" evidence="2">
    <location>
        <begin position="287"/>
        <end position="453"/>
    </location>
</feature>
<protein>
    <recommendedName>
        <fullName evidence="6">BTB-domain-containing protein</fullName>
    </recommendedName>
</protein>
<dbReference type="AlphaFoldDB" id="A0A015IY73"/>
<dbReference type="CDD" id="cd18186">
    <property type="entry name" value="BTB_POZ_ZBTB_KLHL-like"/>
    <property type="match status" value="1"/>
</dbReference>